<dbReference type="InterPro" id="IPR001019">
    <property type="entry name" value="Gprotein_alpha_su"/>
</dbReference>
<evidence type="ECO:0000256" key="14">
    <source>
        <dbReference type="PIRSR" id="PIRSR601019-2"/>
    </source>
</evidence>
<evidence type="ECO:0000256" key="12">
    <source>
        <dbReference type="ARBA" id="ARBA00055018"/>
    </source>
</evidence>
<feature type="binding site" evidence="14">
    <location>
        <position position="45"/>
    </location>
    <ligand>
        <name>Mg(2+)</name>
        <dbReference type="ChEBI" id="CHEBI:18420"/>
    </ligand>
</feature>
<gene>
    <name evidence="15" type="ORF">M407DRAFT_79623</name>
</gene>
<feature type="binding site" evidence="13">
    <location>
        <begin position="268"/>
        <end position="271"/>
    </location>
    <ligand>
        <name>GTP</name>
        <dbReference type="ChEBI" id="CHEBI:37565"/>
    </ligand>
</feature>
<feature type="binding site" evidence="13">
    <location>
        <position position="323"/>
    </location>
    <ligand>
        <name>GTP</name>
        <dbReference type="ChEBI" id="CHEBI:37565"/>
    </ligand>
</feature>
<dbReference type="InterPro" id="IPR002975">
    <property type="entry name" value="Fungi_Gprotein_alpha"/>
</dbReference>
<dbReference type="Proteomes" id="UP000054248">
    <property type="component" value="Unassembled WGS sequence"/>
</dbReference>
<dbReference type="EMBL" id="KN823120">
    <property type="protein sequence ID" value="KIO22041.1"/>
    <property type="molecule type" value="Genomic_DNA"/>
</dbReference>
<dbReference type="CDD" id="cd00066">
    <property type="entry name" value="G-alpha"/>
    <property type="match status" value="1"/>
</dbReference>
<dbReference type="Gene3D" id="3.40.50.300">
    <property type="entry name" value="P-loop containing nucleotide triphosphate hydrolases"/>
    <property type="match status" value="1"/>
</dbReference>
<keyword evidence="8 13" id="KW-0342">GTP-binding</keyword>
<accession>A0A0C3QAR9</accession>
<dbReference type="PANTHER" id="PTHR10218">
    <property type="entry name" value="GTP-BINDING PROTEIN ALPHA SUBUNIT"/>
    <property type="match status" value="1"/>
</dbReference>
<protein>
    <submittedName>
        <fullName evidence="15">Uncharacterized protein</fullName>
    </submittedName>
</protein>
<proteinExistence type="predicted"/>
<sequence>MGICGSKTEEEKISHQIDVTLAEDAKKSAKDCKILLLGAGESGKSTVVKQMKIIHLNGFTPQALLFFRPVIYRNLVESAQDIILAMKKLGIDFVEPANRANAERVFSYIVDSDPSFVIDSPIVSAIEALINDSAMPALMEESHKFYLMDNADYFFQQIKRIGAPDYIPNETDVLRARAKTTGITETKFNLGPMSIQMFDVGGQRSERKKWIHCFENVTSIIFCVAISEYDQVLLEEASQNRMDESLILFESVVNSRWFQRTSIILFLNKVDVFKKKIKQSPLERHFPEYTGGPDINKAAKYLLWRFQQVNRKQLMIYPHLTQATDTTNIRLVFAAVKETLLQNALRESGIL</sequence>
<dbReference type="PRINTS" id="PR00318">
    <property type="entry name" value="GPROTEINA"/>
</dbReference>
<organism evidence="15 16">
    <name type="scientific">Tulasnella calospora MUT 4182</name>
    <dbReference type="NCBI Taxonomy" id="1051891"/>
    <lineage>
        <taxon>Eukaryota</taxon>
        <taxon>Fungi</taxon>
        <taxon>Dikarya</taxon>
        <taxon>Basidiomycota</taxon>
        <taxon>Agaricomycotina</taxon>
        <taxon>Agaricomycetes</taxon>
        <taxon>Cantharellales</taxon>
        <taxon>Tulasnellaceae</taxon>
        <taxon>Tulasnella</taxon>
    </lineage>
</organism>
<keyword evidence="10" id="KW-0807">Transducer</keyword>
<evidence type="ECO:0000256" key="6">
    <source>
        <dbReference type="ARBA" id="ARBA00022801"/>
    </source>
</evidence>
<evidence type="ECO:0000256" key="4">
    <source>
        <dbReference type="ARBA" id="ARBA00022723"/>
    </source>
</evidence>
<dbReference type="GO" id="GO:0032502">
    <property type="term" value="P:developmental process"/>
    <property type="evidence" value="ECO:0007669"/>
    <property type="project" value="UniProtKB-ARBA"/>
</dbReference>
<keyword evidence="6" id="KW-0378">Hydrolase</keyword>
<keyword evidence="9" id="KW-0564">Palmitate</keyword>
<evidence type="ECO:0000256" key="1">
    <source>
        <dbReference type="ARBA" id="ARBA00001946"/>
    </source>
</evidence>
<dbReference type="PROSITE" id="PS51882">
    <property type="entry name" value="G_ALPHA"/>
    <property type="match status" value="1"/>
</dbReference>
<dbReference type="GO" id="GO:0005737">
    <property type="term" value="C:cytoplasm"/>
    <property type="evidence" value="ECO:0007669"/>
    <property type="project" value="TreeGrafter"/>
</dbReference>
<dbReference type="HOGENOM" id="CLU_014184_6_0_1"/>
<dbReference type="STRING" id="1051891.A0A0C3QAR9"/>
<evidence type="ECO:0000313" key="15">
    <source>
        <dbReference type="EMBL" id="KIO22041.1"/>
    </source>
</evidence>
<dbReference type="GO" id="GO:0003924">
    <property type="term" value="F:GTPase activity"/>
    <property type="evidence" value="ECO:0007669"/>
    <property type="project" value="InterPro"/>
</dbReference>
<reference evidence="16" key="2">
    <citation type="submission" date="2015-01" db="EMBL/GenBank/DDBJ databases">
        <title>Evolutionary Origins and Diversification of the Mycorrhizal Mutualists.</title>
        <authorList>
            <consortium name="DOE Joint Genome Institute"/>
            <consortium name="Mycorrhizal Genomics Consortium"/>
            <person name="Kohler A."/>
            <person name="Kuo A."/>
            <person name="Nagy L.G."/>
            <person name="Floudas D."/>
            <person name="Copeland A."/>
            <person name="Barry K.W."/>
            <person name="Cichocki N."/>
            <person name="Veneault-Fourrey C."/>
            <person name="LaButti K."/>
            <person name="Lindquist E.A."/>
            <person name="Lipzen A."/>
            <person name="Lundell T."/>
            <person name="Morin E."/>
            <person name="Murat C."/>
            <person name="Riley R."/>
            <person name="Ohm R."/>
            <person name="Sun H."/>
            <person name="Tunlid A."/>
            <person name="Henrissat B."/>
            <person name="Grigoriev I.V."/>
            <person name="Hibbett D.S."/>
            <person name="Martin F."/>
        </authorList>
    </citation>
    <scope>NUCLEOTIDE SEQUENCE [LARGE SCALE GENOMIC DNA]</scope>
    <source>
        <strain evidence="16">MUT 4182</strain>
    </source>
</reference>
<comment type="subunit">
    <text evidence="2">G proteins are composed of 3 units; alpha, beta and gamma. The alpha chain contains the guanine nucleotide binding site.</text>
</comment>
<keyword evidence="16" id="KW-1185">Reference proteome</keyword>
<keyword evidence="5 13" id="KW-0547">Nucleotide-binding</keyword>
<reference evidence="15 16" key="1">
    <citation type="submission" date="2014-04" db="EMBL/GenBank/DDBJ databases">
        <authorList>
            <consortium name="DOE Joint Genome Institute"/>
            <person name="Kuo A."/>
            <person name="Girlanda M."/>
            <person name="Perotto S."/>
            <person name="Kohler A."/>
            <person name="Nagy L.G."/>
            <person name="Floudas D."/>
            <person name="Copeland A."/>
            <person name="Barry K.W."/>
            <person name="Cichocki N."/>
            <person name="Veneault-Fourrey C."/>
            <person name="LaButti K."/>
            <person name="Lindquist E.A."/>
            <person name="Lipzen A."/>
            <person name="Lundell T."/>
            <person name="Morin E."/>
            <person name="Murat C."/>
            <person name="Sun H."/>
            <person name="Tunlid A."/>
            <person name="Henrissat B."/>
            <person name="Grigoriev I.V."/>
            <person name="Hibbett D.S."/>
            <person name="Martin F."/>
            <person name="Nordberg H.P."/>
            <person name="Cantor M.N."/>
            <person name="Hua S.X."/>
        </authorList>
    </citation>
    <scope>NUCLEOTIDE SEQUENCE [LARGE SCALE GENOMIC DNA]</scope>
    <source>
        <strain evidence="15 16">MUT 4182</strain>
    </source>
</reference>
<dbReference type="GO" id="GO:0005834">
    <property type="term" value="C:heterotrimeric G-protein complex"/>
    <property type="evidence" value="ECO:0007669"/>
    <property type="project" value="InterPro"/>
</dbReference>
<dbReference type="SMART" id="SM00275">
    <property type="entry name" value="G_alpha"/>
    <property type="match status" value="1"/>
</dbReference>
<evidence type="ECO:0000256" key="11">
    <source>
        <dbReference type="ARBA" id="ARBA00023288"/>
    </source>
</evidence>
<name>A0A0C3QAR9_9AGAM</name>
<feature type="binding site" evidence="13">
    <location>
        <begin position="174"/>
        <end position="180"/>
    </location>
    <ligand>
        <name>GTP</name>
        <dbReference type="ChEBI" id="CHEBI:37565"/>
    </ligand>
</feature>
<dbReference type="InterPro" id="IPR011025">
    <property type="entry name" value="GproteinA_insert"/>
</dbReference>
<evidence type="ECO:0000256" key="3">
    <source>
        <dbReference type="ARBA" id="ARBA00022707"/>
    </source>
</evidence>
<dbReference type="SUPFAM" id="SSF47895">
    <property type="entry name" value="Transducin (alpha subunit), insertion domain"/>
    <property type="match status" value="1"/>
</dbReference>
<dbReference type="GO" id="GO:0005525">
    <property type="term" value="F:GTP binding"/>
    <property type="evidence" value="ECO:0007669"/>
    <property type="project" value="UniProtKB-KW"/>
</dbReference>
<dbReference type="GO" id="GO:0001664">
    <property type="term" value="F:G protein-coupled receptor binding"/>
    <property type="evidence" value="ECO:0007669"/>
    <property type="project" value="InterPro"/>
</dbReference>
<keyword evidence="4 14" id="KW-0479">Metal-binding</keyword>
<evidence type="ECO:0000256" key="13">
    <source>
        <dbReference type="PIRSR" id="PIRSR601019-1"/>
    </source>
</evidence>
<dbReference type="SUPFAM" id="SSF52540">
    <property type="entry name" value="P-loop containing nucleoside triphosphate hydrolases"/>
    <property type="match status" value="1"/>
</dbReference>
<evidence type="ECO:0000256" key="10">
    <source>
        <dbReference type="ARBA" id="ARBA00023224"/>
    </source>
</evidence>
<dbReference type="FunFam" id="3.40.50.300:FF:000181">
    <property type="entry name" value="Guanine nucleotide-binding protein subunit alpha"/>
    <property type="match status" value="1"/>
</dbReference>
<dbReference type="PRINTS" id="PR01241">
    <property type="entry name" value="GPROTEINAFNG"/>
</dbReference>
<dbReference type="PANTHER" id="PTHR10218:SF369">
    <property type="entry name" value="GUANINE NUCLEOTIDE-BINDING PROTEIN ALPHA-2 SUBUNIT"/>
    <property type="match status" value="1"/>
</dbReference>
<dbReference type="Gene3D" id="1.10.400.10">
    <property type="entry name" value="GI Alpha 1, domain 2-like"/>
    <property type="match status" value="1"/>
</dbReference>
<comment type="cofactor">
    <cofactor evidence="1">
        <name>Mg(2+)</name>
        <dbReference type="ChEBI" id="CHEBI:18420"/>
    </cofactor>
</comment>
<dbReference type="InterPro" id="IPR027417">
    <property type="entry name" value="P-loop_NTPase"/>
</dbReference>
<dbReference type="GO" id="GO:0031683">
    <property type="term" value="F:G-protein beta/gamma-subunit complex binding"/>
    <property type="evidence" value="ECO:0007669"/>
    <property type="project" value="InterPro"/>
</dbReference>
<evidence type="ECO:0000256" key="7">
    <source>
        <dbReference type="ARBA" id="ARBA00022842"/>
    </source>
</evidence>
<dbReference type="AlphaFoldDB" id="A0A0C3QAR9"/>
<dbReference type="GO" id="GO:0007189">
    <property type="term" value="P:adenylate cyclase-activating G protein-coupled receptor signaling pathway"/>
    <property type="evidence" value="ECO:0007669"/>
    <property type="project" value="TreeGrafter"/>
</dbReference>
<dbReference type="Pfam" id="PF00503">
    <property type="entry name" value="G-alpha"/>
    <property type="match status" value="1"/>
</dbReference>
<evidence type="ECO:0000256" key="5">
    <source>
        <dbReference type="ARBA" id="ARBA00022741"/>
    </source>
</evidence>
<feature type="binding site" evidence="13">
    <location>
        <begin position="41"/>
        <end position="46"/>
    </location>
    <ligand>
        <name>GTP</name>
        <dbReference type="ChEBI" id="CHEBI:37565"/>
    </ligand>
</feature>
<comment type="function">
    <text evidence="12">Guanine nucleotide-binding proteins (G proteins) are involved as modulators or transducers in various transmembrane signaling systems. Involved in the mating pathway.</text>
</comment>
<dbReference type="FunFam" id="1.10.400.10:FF:000007">
    <property type="entry name" value="Guanine nucleotide-binding protein subunit alpha"/>
    <property type="match status" value="1"/>
</dbReference>
<keyword evidence="7 14" id="KW-0460">Magnesium</keyword>
<feature type="binding site" evidence="13">
    <location>
        <begin position="199"/>
        <end position="203"/>
    </location>
    <ligand>
        <name>GTP</name>
        <dbReference type="ChEBI" id="CHEBI:37565"/>
    </ligand>
</feature>
<evidence type="ECO:0000256" key="2">
    <source>
        <dbReference type="ARBA" id="ARBA00011356"/>
    </source>
</evidence>
<evidence type="ECO:0000256" key="8">
    <source>
        <dbReference type="ARBA" id="ARBA00023134"/>
    </source>
</evidence>
<dbReference type="GO" id="GO:0010255">
    <property type="term" value="P:glucose mediated signaling pathway"/>
    <property type="evidence" value="ECO:0007669"/>
    <property type="project" value="UniProtKB-ARBA"/>
</dbReference>
<keyword evidence="3" id="KW-0519">Myristate</keyword>
<feature type="binding site" evidence="14">
    <location>
        <position position="180"/>
    </location>
    <ligand>
        <name>Mg(2+)</name>
        <dbReference type="ChEBI" id="CHEBI:18420"/>
    </ligand>
</feature>
<evidence type="ECO:0000256" key="9">
    <source>
        <dbReference type="ARBA" id="ARBA00023139"/>
    </source>
</evidence>
<keyword evidence="11" id="KW-0449">Lipoprotein</keyword>
<dbReference type="GO" id="GO:0046872">
    <property type="term" value="F:metal ion binding"/>
    <property type="evidence" value="ECO:0007669"/>
    <property type="project" value="UniProtKB-KW"/>
</dbReference>
<evidence type="ECO:0000313" key="16">
    <source>
        <dbReference type="Proteomes" id="UP000054248"/>
    </source>
</evidence>
<dbReference type="OrthoDB" id="5817230at2759"/>